<name>A0A4P6UUK2_9BACL</name>
<evidence type="ECO:0000256" key="8">
    <source>
        <dbReference type="ARBA" id="ARBA00023065"/>
    </source>
</evidence>
<dbReference type="InterPro" id="IPR003691">
    <property type="entry name" value="FluC"/>
</dbReference>
<dbReference type="HAMAP" id="MF_00454">
    <property type="entry name" value="FluC"/>
    <property type="match status" value="1"/>
</dbReference>
<keyword evidence="6 14" id="KW-1133">Transmembrane helix</keyword>
<keyword evidence="4 14" id="KW-0812">Transmembrane</keyword>
<evidence type="ECO:0000313" key="15">
    <source>
        <dbReference type="EMBL" id="QBK26933.1"/>
    </source>
</evidence>
<feature type="binding site" evidence="14">
    <location>
        <position position="72"/>
    </location>
    <ligand>
        <name>Na(+)</name>
        <dbReference type="ChEBI" id="CHEBI:29101"/>
        <note>structural</note>
    </ligand>
</feature>
<protein>
    <recommendedName>
        <fullName evidence="14">Fluoride-specific ion channel FluC</fullName>
    </recommendedName>
</protein>
<dbReference type="GO" id="GO:0062054">
    <property type="term" value="F:fluoride channel activity"/>
    <property type="evidence" value="ECO:0007669"/>
    <property type="project" value="UniProtKB-UniRule"/>
</dbReference>
<evidence type="ECO:0000256" key="7">
    <source>
        <dbReference type="ARBA" id="ARBA00023053"/>
    </source>
</evidence>
<reference evidence="15 16" key="1">
    <citation type="submission" date="2019-02" db="EMBL/GenBank/DDBJ databases">
        <title>Ureibacillus thermophilus.</title>
        <authorList>
            <person name="Sunny J.S."/>
            <person name="Natarajan A."/>
            <person name="Saleena L.M."/>
        </authorList>
    </citation>
    <scope>NUCLEOTIDE SEQUENCE [LARGE SCALE GENOMIC DNA]</scope>
    <source>
        <strain evidence="15 16">LM102</strain>
    </source>
</reference>
<keyword evidence="9 14" id="KW-0472">Membrane</keyword>
<keyword evidence="3 14" id="KW-1003">Cell membrane</keyword>
<feature type="transmembrane region" description="Helical" evidence="14">
    <location>
        <begin position="6"/>
        <end position="22"/>
    </location>
</feature>
<evidence type="ECO:0000256" key="4">
    <source>
        <dbReference type="ARBA" id="ARBA00022692"/>
    </source>
</evidence>
<evidence type="ECO:0000256" key="1">
    <source>
        <dbReference type="ARBA" id="ARBA00004651"/>
    </source>
</evidence>
<evidence type="ECO:0000256" key="3">
    <source>
        <dbReference type="ARBA" id="ARBA00022475"/>
    </source>
</evidence>
<keyword evidence="2 14" id="KW-0813">Transport</keyword>
<evidence type="ECO:0000256" key="5">
    <source>
        <dbReference type="ARBA" id="ARBA00022723"/>
    </source>
</evidence>
<sequence>MWINFLFVGIGGFAGAVSRFAMSKAFNKKVSFPFGTLTVNLLGSFLLGMIVGAKVNEMIALLFGTGFLGAFTTFSTMKLELTQLYLKNKKNFLLYIIITYIGGITLTFFGYLIGMIC</sequence>
<keyword evidence="5 14" id="KW-0479">Metal-binding</keyword>
<comment type="catalytic activity">
    <reaction evidence="12">
        <text>fluoride(in) = fluoride(out)</text>
        <dbReference type="Rhea" id="RHEA:76159"/>
        <dbReference type="ChEBI" id="CHEBI:17051"/>
    </reaction>
    <physiologicalReaction direction="left-to-right" evidence="12">
        <dbReference type="Rhea" id="RHEA:76160"/>
    </physiologicalReaction>
</comment>
<keyword evidence="8 14" id="KW-0406">Ion transport</keyword>
<evidence type="ECO:0000256" key="2">
    <source>
        <dbReference type="ARBA" id="ARBA00022448"/>
    </source>
</evidence>
<comment type="function">
    <text evidence="13 14">Fluoride-specific ion channel. Important for reducing fluoride concentration in the cell, thus reducing its toxicity.</text>
</comment>
<dbReference type="PANTHER" id="PTHR28259:SF16">
    <property type="entry name" value="FLUORIDE-SPECIFIC ION CHANNEL FLUC 2"/>
    <property type="match status" value="1"/>
</dbReference>
<dbReference type="GO" id="GO:0005886">
    <property type="term" value="C:plasma membrane"/>
    <property type="evidence" value="ECO:0007669"/>
    <property type="project" value="UniProtKB-SubCell"/>
</dbReference>
<dbReference type="Proteomes" id="UP000291151">
    <property type="component" value="Chromosome"/>
</dbReference>
<dbReference type="KEGG" id="uth:DKZ56_14470"/>
<feature type="transmembrane region" description="Helical" evidence="14">
    <location>
        <begin position="59"/>
        <end position="80"/>
    </location>
</feature>
<feature type="binding site" evidence="14">
    <location>
        <position position="69"/>
    </location>
    <ligand>
        <name>Na(+)</name>
        <dbReference type="ChEBI" id="CHEBI:29101"/>
        <note>structural</note>
    </ligand>
</feature>
<evidence type="ECO:0000256" key="11">
    <source>
        <dbReference type="ARBA" id="ARBA00035120"/>
    </source>
</evidence>
<evidence type="ECO:0000256" key="10">
    <source>
        <dbReference type="ARBA" id="ARBA00023303"/>
    </source>
</evidence>
<evidence type="ECO:0000313" key="16">
    <source>
        <dbReference type="Proteomes" id="UP000291151"/>
    </source>
</evidence>
<gene>
    <name evidence="14" type="primary">fluC</name>
    <name evidence="14" type="synonym">crcB</name>
    <name evidence="15" type="ORF">DKZ56_14470</name>
</gene>
<keyword evidence="16" id="KW-1185">Reference proteome</keyword>
<keyword evidence="7 14" id="KW-0915">Sodium</keyword>
<dbReference type="Pfam" id="PF02537">
    <property type="entry name" value="CRCB"/>
    <property type="match status" value="1"/>
</dbReference>
<dbReference type="PANTHER" id="PTHR28259">
    <property type="entry name" value="FLUORIDE EXPORT PROTEIN 1-RELATED"/>
    <property type="match status" value="1"/>
</dbReference>
<dbReference type="RefSeq" id="WP_208650605.1">
    <property type="nucleotide sequence ID" value="NZ_CP036528.1"/>
</dbReference>
<comment type="subcellular location">
    <subcellularLocation>
        <location evidence="1 14">Cell membrane</location>
        <topology evidence="1 14">Multi-pass membrane protein</topology>
    </subcellularLocation>
</comment>
<evidence type="ECO:0000256" key="13">
    <source>
        <dbReference type="ARBA" id="ARBA00049940"/>
    </source>
</evidence>
<dbReference type="AlphaFoldDB" id="A0A4P6UUK2"/>
<dbReference type="GO" id="GO:0140114">
    <property type="term" value="P:cellular detoxification of fluoride"/>
    <property type="evidence" value="ECO:0007669"/>
    <property type="project" value="UniProtKB-UniRule"/>
</dbReference>
<feature type="transmembrane region" description="Helical" evidence="14">
    <location>
        <begin position="34"/>
        <end position="53"/>
    </location>
</feature>
<keyword evidence="10 14" id="KW-0407">Ion channel</keyword>
<dbReference type="EMBL" id="CP036528">
    <property type="protein sequence ID" value="QBK26933.1"/>
    <property type="molecule type" value="Genomic_DNA"/>
</dbReference>
<dbReference type="GO" id="GO:0046872">
    <property type="term" value="F:metal ion binding"/>
    <property type="evidence" value="ECO:0007669"/>
    <property type="project" value="UniProtKB-KW"/>
</dbReference>
<comment type="similarity">
    <text evidence="11 14">Belongs to the fluoride channel Fluc/FEX (TC 1.A.43) family.</text>
</comment>
<comment type="activity regulation">
    <text evidence="14">Na(+) is not transported, but it plays an essential structural role and its presence is essential for fluoride channel function.</text>
</comment>
<evidence type="ECO:0000256" key="9">
    <source>
        <dbReference type="ARBA" id="ARBA00023136"/>
    </source>
</evidence>
<evidence type="ECO:0000256" key="14">
    <source>
        <dbReference type="HAMAP-Rule" id="MF_00454"/>
    </source>
</evidence>
<organism evidence="15 16">
    <name type="scientific">Ureibacillus thermophilus</name>
    <dbReference type="NCBI Taxonomy" id="367743"/>
    <lineage>
        <taxon>Bacteria</taxon>
        <taxon>Bacillati</taxon>
        <taxon>Bacillota</taxon>
        <taxon>Bacilli</taxon>
        <taxon>Bacillales</taxon>
        <taxon>Caryophanaceae</taxon>
        <taxon>Ureibacillus</taxon>
    </lineage>
</organism>
<evidence type="ECO:0000256" key="6">
    <source>
        <dbReference type="ARBA" id="ARBA00022989"/>
    </source>
</evidence>
<evidence type="ECO:0000256" key="12">
    <source>
        <dbReference type="ARBA" id="ARBA00035585"/>
    </source>
</evidence>
<accession>A0A4P6UUK2</accession>
<proteinExistence type="inferred from homology"/>
<feature type="transmembrane region" description="Helical" evidence="14">
    <location>
        <begin position="92"/>
        <end position="113"/>
    </location>
</feature>